<name>A0ABP8AHN2_9MICO</name>
<dbReference type="PROSITE" id="PS00583">
    <property type="entry name" value="PFKB_KINASES_1"/>
    <property type="match status" value="1"/>
</dbReference>
<sequence>MLGQLARDLVLQVDAVPDAGGSSPVRQRRELLGGKGANHALGLRQLGNAVELIAVAGDDPAGASALHEAVEQGIGVACAARRGTTALLVDVVDSGGARRLLEHVPGDALLTADDVHRASAAITAADTVCLQLQQPAEALLAAAEIATRAQARIVLDGAIEGDARDELLTRAQVVRADAAEAALLTGREIGDLDAARRAAAELLRRGPELVAIGVPGAGDLIAWHGDDAFLRFADSRVVDVTGGGDAFLAGLVTGVRRGWSPERSGRLAAAAASATVQLLGGRPELGRLRPDGAQ</sequence>
<dbReference type="GO" id="GO:0016301">
    <property type="term" value="F:kinase activity"/>
    <property type="evidence" value="ECO:0007669"/>
    <property type="project" value="UniProtKB-KW"/>
</dbReference>
<dbReference type="Gene3D" id="3.40.1190.20">
    <property type="match status" value="1"/>
</dbReference>
<keyword evidence="7" id="KW-1185">Reference proteome</keyword>
<protein>
    <submittedName>
        <fullName evidence="6">PfkB family carbohydrate kinase</fullName>
    </submittedName>
</protein>
<keyword evidence="3 4" id="KW-0418">Kinase</keyword>
<feature type="domain" description="Carbohydrate kinase PfkB" evidence="5">
    <location>
        <begin position="2"/>
        <end position="281"/>
    </location>
</feature>
<evidence type="ECO:0000313" key="7">
    <source>
        <dbReference type="Proteomes" id="UP001500213"/>
    </source>
</evidence>
<evidence type="ECO:0000313" key="6">
    <source>
        <dbReference type="EMBL" id="GAA4184104.1"/>
    </source>
</evidence>
<evidence type="ECO:0000256" key="2">
    <source>
        <dbReference type="ARBA" id="ARBA00022679"/>
    </source>
</evidence>
<dbReference type="Pfam" id="PF00294">
    <property type="entry name" value="PfkB"/>
    <property type="match status" value="1"/>
</dbReference>
<dbReference type="PROSITE" id="PS00584">
    <property type="entry name" value="PFKB_KINASES_2"/>
    <property type="match status" value="1"/>
</dbReference>
<reference evidence="7" key="1">
    <citation type="journal article" date="2019" name="Int. J. Syst. Evol. Microbiol.">
        <title>The Global Catalogue of Microorganisms (GCM) 10K type strain sequencing project: providing services to taxonomists for standard genome sequencing and annotation.</title>
        <authorList>
            <consortium name="The Broad Institute Genomics Platform"/>
            <consortium name="The Broad Institute Genome Sequencing Center for Infectious Disease"/>
            <person name="Wu L."/>
            <person name="Ma J."/>
        </authorList>
    </citation>
    <scope>NUCLEOTIDE SEQUENCE [LARGE SCALE GENOMIC DNA]</scope>
    <source>
        <strain evidence="7">JCM 17593</strain>
    </source>
</reference>
<dbReference type="InterPro" id="IPR011611">
    <property type="entry name" value="PfkB_dom"/>
</dbReference>
<gene>
    <name evidence="6" type="ORF">GCM10022288_04320</name>
</gene>
<evidence type="ECO:0000259" key="5">
    <source>
        <dbReference type="Pfam" id="PF00294"/>
    </source>
</evidence>
<dbReference type="InterPro" id="IPR002173">
    <property type="entry name" value="Carboh/pur_kinase_PfkB_CS"/>
</dbReference>
<evidence type="ECO:0000256" key="4">
    <source>
        <dbReference type="RuleBase" id="RU003704"/>
    </source>
</evidence>
<proteinExistence type="inferred from homology"/>
<accession>A0ABP8AHN2</accession>
<dbReference type="InterPro" id="IPR002139">
    <property type="entry name" value="Ribo/fructo_kinase"/>
</dbReference>
<comment type="caution">
    <text evidence="6">The sequence shown here is derived from an EMBL/GenBank/DDBJ whole genome shotgun (WGS) entry which is preliminary data.</text>
</comment>
<comment type="similarity">
    <text evidence="1 4">Belongs to the carbohydrate kinase PfkB family.</text>
</comment>
<keyword evidence="2 4" id="KW-0808">Transferase</keyword>
<dbReference type="InterPro" id="IPR029056">
    <property type="entry name" value="Ribokinase-like"/>
</dbReference>
<evidence type="ECO:0000256" key="1">
    <source>
        <dbReference type="ARBA" id="ARBA00010688"/>
    </source>
</evidence>
<dbReference type="Proteomes" id="UP001500213">
    <property type="component" value="Unassembled WGS sequence"/>
</dbReference>
<evidence type="ECO:0000256" key="3">
    <source>
        <dbReference type="ARBA" id="ARBA00022777"/>
    </source>
</evidence>
<dbReference type="PANTHER" id="PTHR10584:SF157">
    <property type="entry name" value="SULFOFRUCTOSE KINASE"/>
    <property type="match status" value="1"/>
</dbReference>
<dbReference type="SUPFAM" id="SSF53613">
    <property type="entry name" value="Ribokinase-like"/>
    <property type="match status" value="1"/>
</dbReference>
<dbReference type="PANTHER" id="PTHR10584">
    <property type="entry name" value="SUGAR KINASE"/>
    <property type="match status" value="1"/>
</dbReference>
<dbReference type="EMBL" id="BAABBX010000003">
    <property type="protein sequence ID" value="GAA4184104.1"/>
    <property type="molecule type" value="Genomic_DNA"/>
</dbReference>
<organism evidence="6 7">
    <name type="scientific">Gryllotalpicola kribbensis</name>
    <dbReference type="NCBI Taxonomy" id="993084"/>
    <lineage>
        <taxon>Bacteria</taxon>
        <taxon>Bacillati</taxon>
        <taxon>Actinomycetota</taxon>
        <taxon>Actinomycetes</taxon>
        <taxon>Micrococcales</taxon>
        <taxon>Microbacteriaceae</taxon>
        <taxon>Gryllotalpicola</taxon>
    </lineage>
</organism>
<dbReference type="PRINTS" id="PR00990">
    <property type="entry name" value="RIBOKINASE"/>
</dbReference>